<name>A0ABN9F6A1_9NEOB</name>
<evidence type="ECO:0000313" key="2">
    <source>
        <dbReference type="EMBL" id="CAI9592574.1"/>
    </source>
</evidence>
<sequence>MKIEEDRVRDQPEPVKRRRAAREGRQLMGKCLCGFMLAVDGRGRGSPGWSRGQHSNVSITVVSG</sequence>
<evidence type="ECO:0000256" key="1">
    <source>
        <dbReference type="SAM" id="MobiDB-lite"/>
    </source>
</evidence>
<dbReference type="Proteomes" id="UP001162483">
    <property type="component" value="Unassembled WGS sequence"/>
</dbReference>
<feature type="non-terminal residue" evidence="2">
    <location>
        <position position="64"/>
    </location>
</feature>
<reference evidence="2" key="1">
    <citation type="submission" date="2023-05" db="EMBL/GenBank/DDBJ databases">
        <authorList>
            <person name="Stuckert A."/>
        </authorList>
    </citation>
    <scope>NUCLEOTIDE SEQUENCE</scope>
</reference>
<evidence type="ECO:0000313" key="3">
    <source>
        <dbReference type="Proteomes" id="UP001162483"/>
    </source>
</evidence>
<proteinExistence type="predicted"/>
<gene>
    <name evidence="2" type="ORF">SPARVUS_LOCUS11393362</name>
</gene>
<keyword evidence="3" id="KW-1185">Reference proteome</keyword>
<comment type="caution">
    <text evidence="2">The sequence shown here is derived from an EMBL/GenBank/DDBJ whole genome shotgun (WGS) entry which is preliminary data.</text>
</comment>
<protein>
    <submittedName>
        <fullName evidence="2">Uncharacterized protein</fullName>
    </submittedName>
</protein>
<feature type="region of interest" description="Disordered" evidence="1">
    <location>
        <begin position="1"/>
        <end position="22"/>
    </location>
</feature>
<accession>A0ABN9F6A1</accession>
<organism evidence="2 3">
    <name type="scientific">Staurois parvus</name>
    <dbReference type="NCBI Taxonomy" id="386267"/>
    <lineage>
        <taxon>Eukaryota</taxon>
        <taxon>Metazoa</taxon>
        <taxon>Chordata</taxon>
        <taxon>Craniata</taxon>
        <taxon>Vertebrata</taxon>
        <taxon>Euteleostomi</taxon>
        <taxon>Amphibia</taxon>
        <taxon>Batrachia</taxon>
        <taxon>Anura</taxon>
        <taxon>Neobatrachia</taxon>
        <taxon>Ranoidea</taxon>
        <taxon>Ranidae</taxon>
        <taxon>Staurois</taxon>
    </lineage>
</organism>
<dbReference type="EMBL" id="CATNWA010016429">
    <property type="protein sequence ID" value="CAI9592574.1"/>
    <property type="molecule type" value="Genomic_DNA"/>
</dbReference>